<dbReference type="FunFam" id="3.30.300.30:FF:000010">
    <property type="entry name" value="Enterobactin synthetase component F"/>
    <property type="match status" value="1"/>
</dbReference>
<dbReference type="GO" id="GO:0009239">
    <property type="term" value="P:enterobactin biosynthetic process"/>
    <property type="evidence" value="ECO:0007669"/>
    <property type="project" value="TreeGrafter"/>
</dbReference>
<dbReference type="Gene3D" id="3.30.300.30">
    <property type="match status" value="1"/>
</dbReference>
<dbReference type="EMBL" id="LAZR01005819">
    <property type="protein sequence ID" value="KKM96897.1"/>
    <property type="molecule type" value="Genomic_DNA"/>
</dbReference>
<reference evidence="4" key="1">
    <citation type="journal article" date="2015" name="Nature">
        <title>Complex archaea that bridge the gap between prokaryotes and eukaryotes.</title>
        <authorList>
            <person name="Spang A."/>
            <person name="Saw J.H."/>
            <person name="Jorgensen S.L."/>
            <person name="Zaremba-Niedzwiedzka K."/>
            <person name="Martijn J."/>
            <person name="Lind A.E."/>
            <person name="van Eijk R."/>
            <person name="Schleper C."/>
            <person name="Guy L."/>
            <person name="Ettema T.J."/>
        </authorList>
    </citation>
    <scope>NUCLEOTIDE SEQUENCE</scope>
</reference>
<dbReference type="InterPro" id="IPR023213">
    <property type="entry name" value="CAT-like_dom_sf"/>
</dbReference>
<dbReference type="AlphaFoldDB" id="A0A0F9PUN5"/>
<evidence type="ECO:0000313" key="4">
    <source>
        <dbReference type="EMBL" id="KKM96897.1"/>
    </source>
</evidence>
<sequence length="1179" mass="130886">MNIEQLFQQLKGAGVIFNKENDAVSLKLPKNLSSELKQELVKSKDALKEYLEELFIRSEKVTSIEKRDKAEKLSQLSFSQQRLWFTDKLQGGTAEYNMPEAMRFSGTLDTNLVESVLNAIIERHEILRTNYVEVDGEPLQYVNETARLTLQQYDLSHLQEPQQQQELKRLLYDDLNQAFDLKSDLMFRAAYILLCKGEQHTSGKDQGVLLFNLHHIAADGWSVEIVKNEFFTLYQAFSDDKKFPLAPLRIQYADYAHWLRRESESDSRKEQLAYWQEKLQGCPEEHGLALKARRPQVKINKGAKEVVKINNKLATRLMECARKLQLTPFMFFHGVVALVLSRYSVHDEVIIGTAVANREHPETQDLVGFFANLLALRVSTEHTSLQDYFSHIKAVNVEAQANQEVRLEQIIDQLKIPRNLSHAPLFQIVLNVSSDFGLTTNDRNDRNDTHTLPQVDLKSIEPTVLHAKYDIEINVNLSEQGGEITWIYDTALFADKFVLSLGMSVLTVCEKILSYIESNKKITPHTLSVLPQNEYDHLLQIGNGDIRSYPSELCIHQYVEQQAARTPQAIAVRYGEQTLSYQQLDEQANQLAHYLQAHHQVGAEVLVGVCVTRSLAMVVGVLAILKAGGAYVPLDPNYPSERLAYMLSDAQLSVVLSDTQVKDTLQGFKGEVVCLDSLLEQAEGLAQYGTERPSNHSDSRHLAYVIYTSGSTGKPKGVAIAHRNTSALIHWAQQAFSEAELAKVLASTSLNFDLSVFELFVPLSMGGCSVIVQDALALLDAKHDISLLNTVPSAATALLAQGAIPESVRCINLAGEPLPVALVNQLLAQTQCDAVCNLYGPSEDTTYSTYARFSEPVSAPMTIGRVITHSQAYILDDYQGLCPLGSVGELYLGGSGVTQGYYNNPALTAERFIDNPFYDANNPTSSERLYKTGDLVRYLADGQLEFLGRIDDQVKIRGFRIELGEIEAQLVAQSEVESALVVAKEVAGSQQLVGYVRAHAEIIDAAEQGAWLAERKAQLQAVLPQYMVPATLLVISQWPLTPNGKIDKKALPSPDSAASVGHYEAPAGEIEWGVAHLWAELLGRAVDEISAHGNFFDLGGHSLLTTRLVAGVRNRFAVELSVQQVFEQRSLRSLAEVIGQAQGGATLPALCAQPRAGNQAPLSYSQQRLWFIDQLQGAT</sequence>
<keyword evidence="1" id="KW-0596">Phosphopantetheine</keyword>
<evidence type="ECO:0000256" key="2">
    <source>
        <dbReference type="ARBA" id="ARBA00022553"/>
    </source>
</evidence>
<name>A0A0F9PUN5_9ZZZZ</name>
<dbReference type="SUPFAM" id="SSF47336">
    <property type="entry name" value="ACP-like"/>
    <property type="match status" value="1"/>
</dbReference>
<dbReference type="Gene3D" id="3.30.559.10">
    <property type="entry name" value="Chloramphenicol acetyltransferase-like domain"/>
    <property type="match status" value="1"/>
</dbReference>
<feature type="non-terminal residue" evidence="4">
    <location>
        <position position="1179"/>
    </location>
</feature>
<dbReference type="GO" id="GO:0031177">
    <property type="term" value="F:phosphopantetheine binding"/>
    <property type="evidence" value="ECO:0007669"/>
    <property type="project" value="InterPro"/>
</dbReference>
<dbReference type="PROSITE" id="PS00455">
    <property type="entry name" value="AMP_BINDING"/>
    <property type="match status" value="1"/>
</dbReference>
<dbReference type="GO" id="GO:0005829">
    <property type="term" value="C:cytosol"/>
    <property type="evidence" value="ECO:0007669"/>
    <property type="project" value="TreeGrafter"/>
</dbReference>
<accession>A0A0F9PUN5</accession>
<dbReference type="InterPro" id="IPR029058">
    <property type="entry name" value="AB_hydrolase_fold"/>
</dbReference>
<dbReference type="InterPro" id="IPR025110">
    <property type="entry name" value="AMP-bd_C"/>
</dbReference>
<proteinExistence type="predicted"/>
<dbReference type="Gene3D" id="3.40.50.1820">
    <property type="entry name" value="alpha/beta hydrolase"/>
    <property type="match status" value="1"/>
</dbReference>
<dbReference type="Gene3D" id="3.40.50.980">
    <property type="match status" value="2"/>
</dbReference>
<dbReference type="Gene3D" id="3.30.559.30">
    <property type="entry name" value="Nonribosomal peptide synthetase, condensation domain"/>
    <property type="match status" value="1"/>
</dbReference>
<dbReference type="PANTHER" id="PTHR45527">
    <property type="entry name" value="NONRIBOSOMAL PEPTIDE SYNTHETASE"/>
    <property type="match status" value="1"/>
</dbReference>
<dbReference type="PANTHER" id="PTHR45527:SF1">
    <property type="entry name" value="FATTY ACID SYNTHASE"/>
    <property type="match status" value="1"/>
</dbReference>
<dbReference type="SUPFAM" id="SSF56801">
    <property type="entry name" value="Acetyl-CoA synthetase-like"/>
    <property type="match status" value="1"/>
</dbReference>
<dbReference type="Pfam" id="PF00668">
    <property type="entry name" value="Condensation"/>
    <property type="match status" value="1"/>
</dbReference>
<dbReference type="PROSITE" id="PS50075">
    <property type="entry name" value="CARRIER"/>
    <property type="match status" value="1"/>
</dbReference>
<evidence type="ECO:0000256" key="1">
    <source>
        <dbReference type="ARBA" id="ARBA00022450"/>
    </source>
</evidence>
<dbReference type="SUPFAM" id="SSF52777">
    <property type="entry name" value="CoA-dependent acyltransferases"/>
    <property type="match status" value="2"/>
</dbReference>
<comment type="caution">
    <text evidence="4">The sequence shown here is derived from an EMBL/GenBank/DDBJ whole genome shotgun (WGS) entry which is preliminary data.</text>
</comment>
<dbReference type="InterPro" id="IPR020845">
    <property type="entry name" value="AMP-binding_CS"/>
</dbReference>
<keyword evidence="2" id="KW-0597">Phosphoprotein</keyword>
<dbReference type="Pfam" id="PF00501">
    <property type="entry name" value="AMP-binding"/>
    <property type="match status" value="1"/>
</dbReference>
<organism evidence="4">
    <name type="scientific">marine sediment metagenome</name>
    <dbReference type="NCBI Taxonomy" id="412755"/>
    <lineage>
        <taxon>unclassified sequences</taxon>
        <taxon>metagenomes</taxon>
        <taxon>ecological metagenomes</taxon>
    </lineage>
</organism>
<dbReference type="Gene3D" id="2.30.38.10">
    <property type="entry name" value="Luciferase, Domain 3"/>
    <property type="match status" value="1"/>
</dbReference>
<evidence type="ECO:0000259" key="3">
    <source>
        <dbReference type="PROSITE" id="PS50075"/>
    </source>
</evidence>
<dbReference type="InterPro" id="IPR009081">
    <property type="entry name" value="PP-bd_ACP"/>
</dbReference>
<feature type="domain" description="Carrier" evidence="3">
    <location>
        <begin position="1065"/>
        <end position="1142"/>
    </location>
</feature>
<dbReference type="InterPro" id="IPR036736">
    <property type="entry name" value="ACP-like_sf"/>
</dbReference>
<dbReference type="Pfam" id="PF00550">
    <property type="entry name" value="PP-binding"/>
    <property type="match status" value="1"/>
</dbReference>
<dbReference type="SMART" id="SM00823">
    <property type="entry name" value="PKS_PP"/>
    <property type="match status" value="1"/>
</dbReference>
<dbReference type="CDD" id="cd19531">
    <property type="entry name" value="LCL_NRPS-like"/>
    <property type="match status" value="1"/>
</dbReference>
<dbReference type="InterPro" id="IPR000873">
    <property type="entry name" value="AMP-dep_synth/lig_dom"/>
</dbReference>
<dbReference type="InterPro" id="IPR001242">
    <property type="entry name" value="Condensation_dom"/>
</dbReference>
<dbReference type="GO" id="GO:0047527">
    <property type="term" value="F:2,3-dihydroxybenzoate-serine ligase activity"/>
    <property type="evidence" value="ECO:0007669"/>
    <property type="project" value="TreeGrafter"/>
</dbReference>
<protein>
    <recommendedName>
        <fullName evidence="3">Carrier domain-containing protein</fullName>
    </recommendedName>
</protein>
<dbReference type="NCBIfam" id="TIGR01733">
    <property type="entry name" value="AA-adenyl-dom"/>
    <property type="match status" value="1"/>
</dbReference>
<gene>
    <name evidence="4" type="ORF">LCGC14_1173490</name>
</gene>
<dbReference type="PROSITE" id="PS00012">
    <property type="entry name" value="PHOSPHOPANTETHEINE"/>
    <property type="match status" value="1"/>
</dbReference>
<dbReference type="InterPro" id="IPR006162">
    <property type="entry name" value="Ppantetheine_attach_site"/>
</dbReference>
<dbReference type="Pfam" id="PF13193">
    <property type="entry name" value="AMP-binding_C"/>
    <property type="match status" value="1"/>
</dbReference>
<dbReference type="GO" id="GO:0043041">
    <property type="term" value="P:amino acid activation for nonribosomal peptide biosynthetic process"/>
    <property type="evidence" value="ECO:0007669"/>
    <property type="project" value="TreeGrafter"/>
</dbReference>
<dbReference type="GO" id="GO:0009366">
    <property type="term" value="C:enterobactin synthetase complex"/>
    <property type="evidence" value="ECO:0007669"/>
    <property type="project" value="TreeGrafter"/>
</dbReference>
<dbReference type="InterPro" id="IPR045851">
    <property type="entry name" value="AMP-bd_C_sf"/>
</dbReference>
<dbReference type="FunFam" id="3.40.50.12780:FF:000012">
    <property type="entry name" value="Non-ribosomal peptide synthetase"/>
    <property type="match status" value="1"/>
</dbReference>
<dbReference type="InterPro" id="IPR020806">
    <property type="entry name" value="PKS_PP-bd"/>
</dbReference>
<dbReference type="FunFam" id="3.40.50.980:FF:000001">
    <property type="entry name" value="Non-ribosomal peptide synthetase"/>
    <property type="match status" value="1"/>
</dbReference>
<dbReference type="InterPro" id="IPR010071">
    <property type="entry name" value="AA_adenyl_dom"/>
</dbReference>